<feature type="region of interest" description="Disordered" evidence="1">
    <location>
        <begin position="134"/>
        <end position="202"/>
    </location>
</feature>
<evidence type="ECO:0000313" key="2">
    <source>
        <dbReference type="EMBL" id="MCP8937794.1"/>
    </source>
</evidence>
<organism evidence="2 3">
    <name type="scientific">Alsobacter ponti</name>
    <dbReference type="NCBI Taxonomy" id="2962936"/>
    <lineage>
        <taxon>Bacteria</taxon>
        <taxon>Pseudomonadati</taxon>
        <taxon>Pseudomonadota</taxon>
        <taxon>Alphaproteobacteria</taxon>
        <taxon>Hyphomicrobiales</taxon>
        <taxon>Alsobacteraceae</taxon>
        <taxon>Alsobacter</taxon>
    </lineage>
</organism>
<gene>
    <name evidence="2" type="ORF">NK718_04650</name>
</gene>
<feature type="compositionally biased region" description="Basic and acidic residues" evidence="1">
    <location>
        <begin position="169"/>
        <end position="191"/>
    </location>
</feature>
<feature type="compositionally biased region" description="Gly residues" evidence="1">
    <location>
        <begin position="193"/>
        <end position="202"/>
    </location>
</feature>
<keyword evidence="3" id="KW-1185">Reference proteome</keyword>
<evidence type="ECO:0000256" key="1">
    <source>
        <dbReference type="SAM" id="MobiDB-lite"/>
    </source>
</evidence>
<dbReference type="EMBL" id="JANCLU010000003">
    <property type="protein sequence ID" value="MCP8937794.1"/>
    <property type="molecule type" value="Genomic_DNA"/>
</dbReference>
<reference evidence="2 3" key="1">
    <citation type="submission" date="2022-07" db="EMBL/GenBank/DDBJ databases">
        <authorList>
            <person name="Li W.-J."/>
            <person name="Deng Q.-Q."/>
        </authorList>
    </citation>
    <scope>NUCLEOTIDE SEQUENCE [LARGE SCALE GENOMIC DNA]</scope>
    <source>
        <strain evidence="2 3">SYSU M60028</strain>
    </source>
</reference>
<proteinExistence type="predicted"/>
<protein>
    <recommendedName>
        <fullName evidence="4">Transposase</fullName>
    </recommendedName>
</protein>
<accession>A0ABT1L8Q3</accession>
<sequence length="202" mass="22059">MTKHDFESAPIVEARALYARGVKVSLILEQTGLTPGKFYYWLNKALPEEDEAPAPLPPRRPSLSVSGRLTEPRRAALVGRLWRAAERQVAAIEQRLRAADEDADPAHAPGEREARTLAVLARTVRELSAADIAKATRAREDASRAAAAKARPAVPDDSPQGMDDDDEPPRDLDRFREELARRLQRLRERAGDAGAGGDASPG</sequence>
<feature type="compositionally biased region" description="Low complexity" evidence="1">
    <location>
        <begin position="144"/>
        <end position="161"/>
    </location>
</feature>
<evidence type="ECO:0008006" key="4">
    <source>
        <dbReference type="Google" id="ProtNLM"/>
    </source>
</evidence>
<dbReference type="RefSeq" id="WP_254739116.1">
    <property type="nucleotide sequence ID" value="NZ_JANCLU010000003.1"/>
</dbReference>
<evidence type="ECO:0000313" key="3">
    <source>
        <dbReference type="Proteomes" id="UP001205890"/>
    </source>
</evidence>
<comment type="caution">
    <text evidence="2">The sequence shown here is derived from an EMBL/GenBank/DDBJ whole genome shotgun (WGS) entry which is preliminary data.</text>
</comment>
<name>A0ABT1L8Q3_9HYPH</name>
<dbReference type="Proteomes" id="UP001205890">
    <property type="component" value="Unassembled WGS sequence"/>
</dbReference>